<dbReference type="FunFam" id="3.10.410.10:FF:000001">
    <property type="entry name" value="Putative formate--tetrahydrofolate ligase"/>
    <property type="match status" value="1"/>
</dbReference>
<comment type="catalytic activity">
    <reaction evidence="17">
        <text>(6R)-5,10-methenyltetrahydrofolate + H2O = (6R)-10-formyltetrahydrofolate + H(+)</text>
        <dbReference type="Rhea" id="RHEA:23700"/>
        <dbReference type="ChEBI" id="CHEBI:15377"/>
        <dbReference type="ChEBI" id="CHEBI:15378"/>
        <dbReference type="ChEBI" id="CHEBI:57455"/>
        <dbReference type="ChEBI" id="CHEBI:195366"/>
        <dbReference type="EC" id="3.5.4.9"/>
    </reaction>
</comment>
<dbReference type="GO" id="GO:0004477">
    <property type="term" value="F:methenyltetrahydrofolate cyclohydrolase activity"/>
    <property type="evidence" value="ECO:0007669"/>
    <property type="project" value="UniProtKB-EC"/>
</dbReference>
<dbReference type="EMBL" id="UFQT01000188">
    <property type="protein sequence ID" value="SSX21369.1"/>
    <property type="molecule type" value="Genomic_DNA"/>
</dbReference>
<name>A0A336LX68_CULSO</name>
<evidence type="ECO:0000313" key="21">
    <source>
        <dbReference type="EMBL" id="SSX21369.1"/>
    </source>
</evidence>
<comment type="similarity">
    <text evidence="2">In the N-terminal section; belongs to the tetrahydrofolate dehydrogenase/cyclohydrolase family.</text>
</comment>
<comment type="pathway">
    <text evidence="1">One-carbon metabolism; tetrahydrofolate interconversion.</text>
</comment>
<dbReference type="FunFam" id="3.40.50.300:FF:001522">
    <property type="entry name" value="Probable MIS1-C1-tetrahydrofolate synthase, mitochondrial"/>
    <property type="match status" value="1"/>
</dbReference>
<keyword evidence="13" id="KW-0067">ATP-binding</keyword>
<dbReference type="GO" id="GO:0005524">
    <property type="term" value="F:ATP binding"/>
    <property type="evidence" value="ECO:0007669"/>
    <property type="project" value="UniProtKB-KW"/>
</dbReference>
<dbReference type="Gene3D" id="3.40.50.720">
    <property type="entry name" value="NAD(P)-binding Rossmann-like Domain"/>
    <property type="match status" value="1"/>
</dbReference>
<dbReference type="InterPro" id="IPR020630">
    <property type="entry name" value="THF_DH/CycHdrlase_cat_dom"/>
</dbReference>
<evidence type="ECO:0000256" key="4">
    <source>
        <dbReference type="ARBA" id="ARBA00011738"/>
    </source>
</evidence>
<reference evidence="21" key="1">
    <citation type="submission" date="2018-07" db="EMBL/GenBank/DDBJ databases">
        <authorList>
            <person name="Quirk P.G."/>
            <person name="Krulwich T.A."/>
        </authorList>
    </citation>
    <scope>NUCLEOTIDE SEQUENCE</scope>
</reference>
<evidence type="ECO:0000256" key="12">
    <source>
        <dbReference type="ARBA" id="ARBA00022801"/>
    </source>
</evidence>
<feature type="domain" description="Tetrahydrofolate dehydrogenase/cyclohydrolase catalytic" evidence="19">
    <location>
        <begin position="6"/>
        <end position="124"/>
    </location>
</feature>
<dbReference type="PROSITE" id="PS00721">
    <property type="entry name" value="FTHFS_1"/>
    <property type="match status" value="1"/>
</dbReference>
<evidence type="ECO:0000256" key="18">
    <source>
        <dbReference type="ARBA" id="ARBA00049033"/>
    </source>
</evidence>
<dbReference type="PANTHER" id="PTHR48099:SF5">
    <property type="entry name" value="C-1-TETRAHYDROFOLATE SYNTHASE, CYTOPLASMIC"/>
    <property type="match status" value="1"/>
</dbReference>
<dbReference type="InterPro" id="IPR046346">
    <property type="entry name" value="Aminoacid_DH-like_N_sf"/>
</dbReference>
<dbReference type="Gene3D" id="3.30.1510.10">
    <property type="entry name" value="Domain 2, N(10)-formyltetrahydrofolate synthetase"/>
    <property type="match status" value="1"/>
</dbReference>
<dbReference type="HAMAP" id="MF_01543">
    <property type="entry name" value="FTHFS"/>
    <property type="match status" value="1"/>
</dbReference>
<gene>
    <name evidence="21" type="primary">CSON004487</name>
</gene>
<dbReference type="InterPro" id="IPR020628">
    <property type="entry name" value="Formate_THF_ligase_CS"/>
</dbReference>
<protein>
    <recommendedName>
        <fullName evidence="8">C-1-tetrahydrofolate synthase, cytoplasmic</fullName>
        <ecNumber evidence="7">1.5.1.5</ecNumber>
        <ecNumber evidence="6">3.5.4.9</ecNumber>
        <ecNumber evidence="5">6.3.4.3</ecNumber>
    </recommendedName>
</protein>
<dbReference type="InterPro" id="IPR020631">
    <property type="entry name" value="THF_DH/CycHdrlase_NAD-bd_dom"/>
</dbReference>
<evidence type="ECO:0000256" key="6">
    <source>
        <dbReference type="ARBA" id="ARBA00012776"/>
    </source>
</evidence>
<dbReference type="Pfam" id="PF02882">
    <property type="entry name" value="THF_DHG_CYH_C"/>
    <property type="match status" value="1"/>
</dbReference>
<dbReference type="GO" id="GO:0004329">
    <property type="term" value="F:formate-tetrahydrofolate ligase activity"/>
    <property type="evidence" value="ECO:0007669"/>
    <property type="project" value="UniProtKB-EC"/>
</dbReference>
<feature type="domain" description="Tetrahydrofolate dehydrogenase/cyclohydrolase NAD(P)-binding" evidence="20">
    <location>
        <begin position="144"/>
        <end position="291"/>
    </location>
</feature>
<dbReference type="UniPathway" id="UPA00193"/>
<keyword evidence="15" id="KW-0560">Oxidoreductase</keyword>
<dbReference type="SUPFAM" id="SSF51735">
    <property type="entry name" value="NAD(P)-binding Rossmann-fold domains"/>
    <property type="match status" value="1"/>
</dbReference>
<evidence type="ECO:0000259" key="19">
    <source>
        <dbReference type="Pfam" id="PF00763"/>
    </source>
</evidence>
<dbReference type="FunFam" id="3.40.50.300:FF:000556">
    <property type="entry name" value="Methylenetetrahydrofolate dehydrogenase (NADP+ dependent) 1 like"/>
    <property type="match status" value="1"/>
</dbReference>
<dbReference type="SUPFAM" id="SSF52540">
    <property type="entry name" value="P-loop containing nucleoside triphosphate hydrolases"/>
    <property type="match status" value="1"/>
</dbReference>
<dbReference type="InterPro" id="IPR020867">
    <property type="entry name" value="THF_DH/CycHdrlase_CS"/>
</dbReference>
<dbReference type="Gene3D" id="3.40.50.300">
    <property type="entry name" value="P-loop containing nucleotide triphosphate hydrolases"/>
    <property type="match status" value="1"/>
</dbReference>
<keyword evidence="16" id="KW-0511">Multifunctional enzyme</keyword>
<dbReference type="EC" id="6.3.4.3" evidence="5"/>
<dbReference type="PANTHER" id="PTHR48099">
    <property type="entry name" value="C-1-TETRAHYDROFOLATE SYNTHASE, CYTOPLASMIC-RELATED"/>
    <property type="match status" value="1"/>
</dbReference>
<dbReference type="PROSITE" id="PS00767">
    <property type="entry name" value="THF_DHG_CYH_2"/>
    <property type="match status" value="1"/>
</dbReference>
<dbReference type="FunFam" id="3.40.50.10860:FF:000005">
    <property type="entry name" value="C-1-tetrahydrofolate synthase, cytoplasmic, putative"/>
    <property type="match status" value="1"/>
</dbReference>
<keyword evidence="9" id="KW-0554">One-carbon metabolism</keyword>
<evidence type="ECO:0000256" key="15">
    <source>
        <dbReference type="ARBA" id="ARBA00023002"/>
    </source>
</evidence>
<evidence type="ECO:0000256" key="11">
    <source>
        <dbReference type="ARBA" id="ARBA00022741"/>
    </source>
</evidence>
<comment type="catalytic activity">
    <reaction evidence="18">
        <text>(6S)-5,6,7,8-tetrahydrofolate + formate + ATP = (6R)-10-formyltetrahydrofolate + ADP + phosphate</text>
        <dbReference type="Rhea" id="RHEA:20221"/>
        <dbReference type="ChEBI" id="CHEBI:15740"/>
        <dbReference type="ChEBI" id="CHEBI:30616"/>
        <dbReference type="ChEBI" id="CHEBI:43474"/>
        <dbReference type="ChEBI" id="CHEBI:57453"/>
        <dbReference type="ChEBI" id="CHEBI:195366"/>
        <dbReference type="ChEBI" id="CHEBI:456216"/>
        <dbReference type="EC" id="6.3.4.3"/>
    </reaction>
</comment>
<dbReference type="Gene3D" id="3.10.410.10">
    <property type="entry name" value="Formyltetrahydrofolate synthetase, domain 3"/>
    <property type="match status" value="1"/>
</dbReference>
<evidence type="ECO:0000256" key="8">
    <source>
        <dbReference type="ARBA" id="ARBA00017592"/>
    </source>
</evidence>
<dbReference type="PROSITE" id="PS00722">
    <property type="entry name" value="FTHFS_2"/>
    <property type="match status" value="1"/>
</dbReference>
<comment type="similarity">
    <text evidence="3">In the C-terminal section; belongs to the formate--tetrahydrofolate ligase family.</text>
</comment>
<evidence type="ECO:0000256" key="2">
    <source>
        <dbReference type="ARBA" id="ARBA00005559"/>
    </source>
</evidence>
<accession>A0A336LX68</accession>
<evidence type="ECO:0000256" key="16">
    <source>
        <dbReference type="ARBA" id="ARBA00023268"/>
    </source>
</evidence>
<dbReference type="EC" id="3.5.4.9" evidence="6"/>
<keyword evidence="14" id="KW-0521">NADP</keyword>
<dbReference type="GO" id="GO:0035999">
    <property type="term" value="P:tetrahydrofolate interconversion"/>
    <property type="evidence" value="ECO:0007669"/>
    <property type="project" value="UniProtKB-UniPathway"/>
</dbReference>
<dbReference type="Gene3D" id="1.10.8.770">
    <property type="match status" value="1"/>
</dbReference>
<dbReference type="Pfam" id="PF00763">
    <property type="entry name" value="THF_DHG_CYH"/>
    <property type="match status" value="1"/>
</dbReference>
<keyword evidence="10" id="KW-0436">Ligase</keyword>
<keyword evidence="12" id="KW-0378">Hydrolase</keyword>
<dbReference type="CDD" id="cd01080">
    <property type="entry name" value="NAD_bind_m-THF_DH_Cyclohyd"/>
    <property type="match status" value="1"/>
</dbReference>
<dbReference type="InterPro" id="IPR027417">
    <property type="entry name" value="P-loop_NTPase"/>
</dbReference>
<proteinExistence type="inferred from homology"/>
<dbReference type="SUPFAM" id="SSF53223">
    <property type="entry name" value="Aminoacid dehydrogenase-like, N-terminal domain"/>
    <property type="match status" value="1"/>
</dbReference>
<sequence length="933" mass="100614">MFAKLLSGTELSQEIRDRLKTEVAELKNKLPGFAPGLAIVQVGGREDSNVYIRMKIKAANEIGIEARHLQFDRTITEIELYNEIQKLNNDPKVHGIIVQMPLDSDNKIDSHLITDAVSAEKDVDGLNTISEGRVAIGEMSGFLPCTPNGCIELIKQTNKKIAGANAVVLGRSKIVGTPVAELLKWHDATVTVCHSKTKNLSDITRRADILVVGIGRPEMVKGTWIKPGAVVIDCGINAIPDDTKKSGQRLVGDVNFDEAREHASFITPVPGGVGPMTVAMLMQNTVQSATRAANKLINMEWNLKTLPLKIQTPVPSDIAVSRAQEPKNIFDLATEIGLFPNEISMYGTKKAKISLNTLKRLENIEDGKYVVVAGITPTPLGEGKSTTTVGLVQALAAHKKVNAMAVLRQPSQGPTFGIKGGAAGGGYAQVIPMEDFNLHLTGDIHAITAANNLLAAQLDARMFHESQQTDIALYERLVPKVNEIRVFSKIQLKRLKQLGIDKTDPGSLTPDEIHKFVRLDINPHNVVLNRVIDTNDRYLRKISIGLSATEKAVTRDASFSITAASEIMAILALSKNLEDLKERLSQMVVAFNKLGKPVTADDLGCTGAMAVLLKDAIEPNLMQTLEGTPVLVHAGPFANIAHGCSSIIADEIGLKLVGKNGYVVTEAGFGSDIGFEKFCNIKCRASGKKPNAMVLVVTIRALKMHGGGPKVEAGVPLKKEYTEENLDLIQEGLPNMIKHIMNGTAHGVPVVVAINKYATDTEAEIELVKRVALDYDAVAAVVSDSWANGGAGAVELAEAVMEACKTESNFKFLYDLDMPIEEKIQTIAGEMYGAASVVFSAKVKETIRAYTEKGYGKLPICMAKTQNSLTGDPNVKNAPTGFKLVVNDMFVSAGAGFIVPIVGEISRMPGLPTRPCIYDIDLNTETGEIEGLF</sequence>
<dbReference type="HAMAP" id="MF_01576">
    <property type="entry name" value="THF_DHG_CYH"/>
    <property type="match status" value="1"/>
</dbReference>
<dbReference type="VEuPathDB" id="VectorBase:CSON004487"/>
<dbReference type="AlphaFoldDB" id="A0A336LX68"/>
<dbReference type="InterPro" id="IPR000672">
    <property type="entry name" value="THF_DH/CycHdrlase"/>
</dbReference>
<evidence type="ECO:0000256" key="5">
    <source>
        <dbReference type="ARBA" id="ARBA00012295"/>
    </source>
</evidence>
<evidence type="ECO:0000256" key="14">
    <source>
        <dbReference type="ARBA" id="ARBA00022857"/>
    </source>
</evidence>
<dbReference type="InterPro" id="IPR000559">
    <property type="entry name" value="Formate_THF_ligase"/>
</dbReference>
<comment type="subunit">
    <text evidence="4">Homodimer.</text>
</comment>
<keyword evidence="11" id="KW-0547">Nucleotide-binding</keyword>
<evidence type="ECO:0000256" key="9">
    <source>
        <dbReference type="ARBA" id="ARBA00022563"/>
    </source>
</evidence>
<organism evidence="21">
    <name type="scientific">Culicoides sonorensis</name>
    <name type="common">Biting midge</name>
    <dbReference type="NCBI Taxonomy" id="179676"/>
    <lineage>
        <taxon>Eukaryota</taxon>
        <taxon>Metazoa</taxon>
        <taxon>Ecdysozoa</taxon>
        <taxon>Arthropoda</taxon>
        <taxon>Hexapoda</taxon>
        <taxon>Insecta</taxon>
        <taxon>Pterygota</taxon>
        <taxon>Neoptera</taxon>
        <taxon>Endopterygota</taxon>
        <taxon>Diptera</taxon>
        <taxon>Nematocera</taxon>
        <taxon>Chironomoidea</taxon>
        <taxon>Ceratopogonidae</taxon>
        <taxon>Ceratopogoninae</taxon>
        <taxon>Culicoides</taxon>
        <taxon>Monoculicoides</taxon>
    </lineage>
</organism>
<dbReference type="PRINTS" id="PR00085">
    <property type="entry name" value="THFDHDRGNASE"/>
</dbReference>
<dbReference type="FunFam" id="3.40.50.720:FF:000006">
    <property type="entry name" value="Bifunctional protein FolD"/>
    <property type="match status" value="1"/>
</dbReference>
<dbReference type="EC" id="1.5.1.5" evidence="7"/>
<evidence type="ECO:0000259" key="20">
    <source>
        <dbReference type="Pfam" id="PF02882"/>
    </source>
</evidence>
<evidence type="ECO:0000256" key="1">
    <source>
        <dbReference type="ARBA" id="ARBA00004777"/>
    </source>
</evidence>
<evidence type="ECO:0000256" key="10">
    <source>
        <dbReference type="ARBA" id="ARBA00022598"/>
    </source>
</evidence>
<evidence type="ECO:0000256" key="3">
    <source>
        <dbReference type="ARBA" id="ARBA00006985"/>
    </source>
</evidence>
<dbReference type="Pfam" id="PF01268">
    <property type="entry name" value="FTHFS"/>
    <property type="match status" value="1"/>
</dbReference>
<dbReference type="Gene3D" id="3.40.50.10860">
    <property type="entry name" value="Leucine Dehydrogenase, chain A, domain 1"/>
    <property type="match status" value="1"/>
</dbReference>
<evidence type="ECO:0000256" key="17">
    <source>
        <dbReference type="ARBA" id="ARBA00036357"/>
    </source>
</evidence>
<evidence type="ECO:0000256" key="7">
    <source>
        <dbReference type="ARBA" id="ARBA00012859"/>
    </source>
</evidence>
<dbReference type="GO" id="GO:0005829">
    <property type="term" value="C:cytosol"/>
    <property type="evidence" value="ECO:0007669"/>
    <property type="project" value="TreeGrafter"/>
</dbReference>
<dbReference type="OMA" id="QPIMFRR"/>
<dbReference type="InterPro" id="IPR036291">
    <property type="entry name" value="NAD(P)-bd_dom_sf"/>
</dbReference>
<dbReference type="GO" id="GO:0004488">
    <property type="term" value="F:methylenetetrahydrofolate dehydrogenase (NADP+) activity"/>
    <property type="evidence" value="ECO:0007669"/>
    <property type="project" value="UniProtKB-EC"/>
</dbReference>
<dbReference type="CDD" id="cd00477">
    <property type="entry name" value="FTHFS"/>
    <property type="match status" value="1"/>
</dbReference>
<evidence type="ECO:0000256" key="13">
    <source>
        <dbReference type="ARBA" id="ARBA00022840"/>
    </source>
</evidence>